<dbReference type="AlphaFoldDB" id="A0A3R5XX81"/>
<dbReference type="InterPro" id="IPR004484">
    <property type="entry name" value="CbiA/CobB_synth"/>
</dbReference>
<gene>
    <name evidence="11" type="ORF">EP073_08540</name>
</gene>
<dbReference type="GO" id="GO:0009236">
    <property type="term" value="P:cobalamin biosynthetic process"/>
    <property type="evidence" value="ECO:0007669"/>
    <property type="project" value="UniProtKB-KW"/>
</dbReference>
<dbReference type="PANTHER" id="PTHR43873:SF1">
    <property type="entry name" value="COBYRINATE A,C-DIAMIDE SYNTHASE"/>
    <property type="match status" value="1"/>
</dbReference>
<comment type="cofactor">
    <cofactor evidence="1">
        <name>Mg(2+)</name>
        <dbReference type="ChEBI" id="CHEBI:18420"/>
    </cofactor>
</comment>
<dbReference type="SUPFAM" id="SSF52540">
    <property type="entry name" value="P-loop containing nucleoside triphosphate hydrolases"/>
    <property type="match status" value="1"/>
</dbReference>
<dbReference type="OrthoDB" id="9764035at2"/>
<dbReference type="PROSITE" id="PS51274">
    <property type="entry name" value="GATASE_COBBQ"/>
    <property type="match status" value="1"/>
</dbReference>
<dbReference type="Pfam" id="PF07685">
    <property type="entry name" value="GATase_3"/>
    <property type="match status" value="1"/>
</dbReference>
<keyword evidence="7" id="KW-0460">Magnesium</keyword>
<keyword evidence="6" id="KW-0067">ATP-binding</keyword>
<dbReference type="PANTHER" id="PTHR43873">
    <property type="entry name" value="COBYRINATE A,C-DIAMIDE SYNTHASE"/>
    <property type="match status" value="1"/>
</dbReference>
<dbReference type="EMBL" id="CP035108">
    <property type="protein sequence ID" value="QAR33445.1"/>
    <property type="molecule type" value="Genomic_DNA"/>
</dbReference>
<dbReference type="RefSeq" id="WP_128466731.1">
    <property type="nucleotide sequence ID" value="NZ_CP035108.1"/>
</dbReference>
<keyword evidence="3" id="KW-0169">Cobalamin biosynthesis</keyword>
<keyword evidence="8" id="KW-0315">Glutamine amidotransferase</keyword>
<feature type="domain" description="CobQ/CobB/MinD/ParA nucleotide binding" evidence="9">
    <location>
        <begin position="5"/>
        <end position="181"/>
    </location>
</feature>
<sequence>MNGFVIGAEKSGSGKTTLTTGIIRALADSGRKVAPFKCGPDYIDTRHLTRSAGHTAENLDTVMLDDAAVKQIFAEGCRGRDVAVAEGVMGFFDGVDHTDFKGSTYDIASTLGLPAVIVLNAASSSYTAAAFLKGIEALSTDAEIAGVIINNTASLNHEKLITDAVKHHTGLTVFGSVPKQAEPLVKSRHLGIATALETEEEYYAKCAGLAAACIDINSLAALKLTKPLTKTAGACPVADKLCAVAFDHAFSFYYEANFRELRRRGYEIRFFSPLKGETVEDADLVYIGGGYPELYVRELAAQGTMLDWLREHALSGGRMVAECGGMMLLTDGINIEDEFHRMAGVFDAECRMTDRRQALGYVRVTGSGHLNGLVGHEFHYSMLENVREKYLFTLEKVTSKARSEDGFLKKNTLAGYVHFHFASNPSVLDFILK</sequence>
<feature type="domain" description="CobB/CobQ-like glutamine amidotransferase" evidence="10">
    <location>
        <begin position="243"/>
        <end position="424"/>
    </location>
</feature>
<dbReference type="Pfam" id="PF01656">
    <property type="entry name" value="CbiA"/>
    <property type="match status" value="1"/>
</dbReference>
<dbReference type="KEGG" id="gtl:EP073_08540"/>
<evidence type="ECO:0000256" key="7">
    <source>
        <dbReference type="ARBA" id="ARBA00022842"/>
    </source>
</evidence>
<accession>A0A3R5XX81</accession>
<dbReference type="SUPFAM" id="SSF52317">
    <property type="entry name" value="Class I glutamine amidotransferase-like"/>
    <property type="match status" value="1"/>
</dbReference>
<dbReference type="InterPro" id="IPR029062">
    <property type="entry name" value="Class_I_gatase-like"/>
</dbReference>
<reference evidence="11 12" key="1">
    <citation type="submission" date="2019-01" db="EMBL/GenBank/DDBJ databases">
        <title>Geovibrio thiophilus DSM 11263, complete genome.</title>
        <authorList>
            <person name="Spring S."/>
            <person name="Bunk B."/>
            <person name="Sproer C."/>
        </authorList>
    </citation>
    <scope>NUCLEOTIDE SEQUENCE [LARGE SCALE GENOMIC DNA]</scope>
    <source>
        <strain evidence="11 12">DSM 11263</strain>
    </source>
</reference>
<dbReference type="InterPro" id="IPR027417">
    <property type="entry name" value="P-loop_NTPase"/>
</dbReference>
<evidence type="ECO:0000313" key="12">
    <source>
        <dbReference type="Proteomes" id="UP000287502"/>
    </source>
</evidence>
<dbReference type="GO" id="GO:0042242">
    <property type="term" value="F:cobyrinic acid a,c-diamide synthase activity"/>
    <property type="evidence" value="ECO:0007669"/>
    <property type="project" value="InterPro"/>
</dbReference>
<evidence type="ECO:0000259" key="10">
    <source>
        <dbReference type="Pfam" id="PF07685"/>
    </source>
</evidence>
<evidence type="ECO:0000256" key="5">
    <source>
        <dbReference type="ARBA" id="ARBA00022741"/>
    </source>
</evidence>
<organism evidence="11 12">
    <name type="scientific">Geovibrio thiophilus</name>
    <dbReference type="NCBI Taxonomy" id="139438"/>
    <lineage>
        <taxon>Bacteria</taxon>
        <taxon>Pseudomonadati</taxon>
        <taxon>Deferribacterota</taxon>
        <taxon>Deferribacteres</taxon>
        <taxon>Deferribacterales</taxon>
        <taxon>Geovibrionaceae</taxon>
        <taxon>Geovibrio</taxon>
    </lineage>
</organism>
<dbReference type="InterPro" id="IPR011698">
    <property type="entry name" value="GATase_3"/>
</dbReference>
<comment type="pathway">
    <text evidence="2">Cofactor biosynthesis; adenosylcobalamin biosynthesis.</text>
</comment>
<dbReference type="Proteomes" id="UP000287502">
    <property type="component" value="Chromosome"/>
</dbReference>
<dbReference type="GO" id="GO:0005524">
    <property type="term" value="F:ATP binding"/>
    <property type="evidence" value="ECO:0007669"/>
    <property type="project" value="UniProtKB-KW"/>
</dbReference>
<keyword evidence="4" id="KW-0436">Ligase</keyword>
<evidence type="ECO:0000256" key="6">
    <source>
        <dbReference type="ARBA" id="ARBA00022840"/>
    </source>
</evidence>
<evidence type="ECO:0000256" key="2">
    <source>
        <dbReference type="ARBA" id="ARBA00004953"/>
    </source>
</evidence>
<dbReference type="NCBIfam" id="NF002204">
    <property type="entry name" value="PRK01077.1"/>
    <property type="match status" value="1"/>
</dbReference>
<name>A0A3R5XX81_9BACT</name>
<dbReference type="CDD" id="cd03130">
    <property type="entry name" value="GATase1_CobB"/>
    <property type="match status" value="1"/>
</dbReference>
<dbReference type="Gene3D" id="3.40.50.880">
    <property type="match status" value="1"/>
</dbReference>
<protein>
    <submittedName>
        <fullName evidence="11">Cobyrinate a,c-diamide synthase</fullName>
    </submittedName>
</protein>
<dbReference type="NCBIfam" id="TIGR00379">
    <property type="entry name" value="cobB"/>
    <property type="match status" value="1"/>
</dbReference>
<dbReference type="InterPro" id="IPR002586">
    <property type="entry name" value="CobQ/CobB/MinD/ParA_Nub-bd_dom"/>
</dbReference>
<evidence type="ECO:0000256" key="1">
    <source>
        <dbReference type="ARBA" id="ARBA00001946"/>
    </source>
</evidence>
<evidence type="ECO:0000256" key="3">
    <source>
        <dbReference type="ARBA" id="ARBA00022573"/>
    </source>
</evidence>
<dbReference type="Gene3D" id="3.40.50.300">
    <property type="entry name" value="P-loop containing nucleotide triphosphate hydrolases"/>
    <property type="match status" value="1"/>
</dbReference>
<keyword evidence="12" id="KW-1185">Reference proteome</keyword>
<evidence type="ECO:0000256" key="4">
    <source>
        <dbReference type="ARBA" id="ARBA00022598"/>
    </source>
</evidence>
<evidence type="ECO:0000256" key="8">
    <source>
        <dbReference type="ARBA" id="ARBA00022962"/>
    </source>
</evidence>
<keyword evidence="5" id="KW-0547">Nucleotide-binding</keyword>
<proteinExistence type="predicted"/>
<evidence type="ECO:0000259" key="9">
    <source>
        <dbReference type="Pfam" id="PF01656"/>
    </source>
</evidence>
<evidence type="ECO:0000313" key="11">
    <source>
        <dbReference type="EMBL" id="QAR33445.1"/>
    </source>
</evidence>